<dbReference type="GO" id="GO:0008106">
    <property type="term" value="F:alcohol dehydrogenase (NADP+) activity"/>
    <property type="evidence" value="ECO:0007669"/>
    <property type="project" value="UniProtKB-EC"/>
</dbReference>
<dbReference type="PROSITE" id="PS00059">
    <property type="entry name" value="ADH_ZINC"/>
    <property type="match status" value="1"/>
</dbReference>
<sequence>MPRGYAIHDSKNWTDFKITDFELKTAEADDVTLKITHCGVCGSDVHTISGGWGPFTTKFVIPGHEIIGIVTEVGPNVKDIKVGDRVGVGAQVGSCLNCPPCNQKQEQYCSGDGQKGMVDTYNAIYAHLNEEAQGGYSTAIRAHQQFVFPIPDALESTDAASMLCAGATVWSPLVRNGAGEGKRVGIVGLGGLGHYGVLWAAALGAEVVVISHSASKKDDALKMGAKEFIATGEDEKWAEKLAKNPLDLIVSTASSNAIDLGSMLSTLKVHGKMISVGLPEEHFNMKIQSMVANGSFIGSSHIASKLEILDMLKLAADKQVKPWIEVLDMKDAAVAVKNIESGKVRYRQVLVQDIEQ</sequence>
<evidence type="ECO:0000313" key="14">
    <source>
        <dbReference type="Proteomes" id="UP001176517"/>
    </source>
</evidence>
<dbReference type="SUPFAM" id="SSF50129">
    <property type="entry name" value="GroES-like"/>
    <property type="match status" value="1"/>
</dbReference>
<dbReference type="InterPro" id="IPR013154">
    <property type="entry name" value="ADH-like_N"/>
</dbReference>
<keyword evidence="8 13" id="KW-0560">Oxidoreductase</keyword>
<dbReference type="EC" id="1.1.1.2" evidence="9"/>
<dbReference type="InterPro" id="IPR002328">
    <property type="entry name" value="ADH_Zn_CS"/>
</dbReference>
<dbReference type="PANTHER" id="PTHR42683">
    <property type="entry name" value="ALDEHYDE REDUCTASE"/>
    <property type="match status" value="1"/>
</dbReference>
<dbReference type="FunFam" id="3.40.50.720:FF:000158">
    <property type="entry name" value="Zinc-binding alcohol dehydrogenase"/>
    <property type="match status" value="1"/>
</dbReference>
<dbReference type="SUPFAM" id="SSF51735">
    <property type="entry name" value="NAD(P)-binding Rossmann-fold domains"/>
    <property type="match status" value="1"/>
</dbReference>
<dbReference type="InterPro" id="IPR020843">
    <property type="entry name" value="ER"/>
</dbReference>
<accession>A0AAN6JW12</accession>
<proteinExistence type="inferred from homology"/>
<evidence type="ECO:0000313" key="13">
    <source>
        <dbReference type="EMBL" id="KAK0556160.1"/>
    </source>
</evidence>
<dbReference type="InterPro" id="IPR013149">
    <property type="entry name" value="ADH-like_C"/>
</dbReference>
<dbReference type="Gene3D" id="3.40.50.720">
    <property type="entry name" value="NAD(P)-binding Rossmann-like Domain"/>
    <property type="match status" value="1"/>
</dbReference>
<gene>
    <name evidence="13" type="primary">ADH6</name>
    <name evidence="13" type="ORF">OC846_001379</name>
</gene>
<keyword evidence="4" id="KW-0597">Phosphoprotein</keyword>
<evidence type="ECO:0000256" key="7">
    <source>
        <dbReference type="ARBA" id="ARBA00022857"/>
    </source>
</evidence>
<dbReference type="InterPro" id="IPR047109">
    <property type="entry name" value="CAD-like"/>
</dbReference>
<name>A0AAN6JW12_9BASI</name>
<organism evidence="13 14">
    <name type="scientific">Tilletia horrida</name>
    <dbReference type="NCBI Taxonomy" id="155126"/>
    <lineage>
        <taxon>Eukaryota</taxon>
        <taxon>Fungi</taxon>
        <taxon>Dikarya</taxon>
        <taxon>Basidiomycota</taxon>
        <taxon>Ustilaginomycotina</taxon>
        <taxon>Exobasidiomycetes</taxon>
        <taxon>Tilletiales</taxon>
        <taxon>Tilletiaceae</taxon>
        <taxon>Tilletia</taxon>
    </lineage>
</organism>
<keyword evidence="5 11" id="KW-0479">Metal-binding</keyword>
<protein>
    <recommendedName>
        <fullName evidence="9">alcohol dehydrogenase (NADP(+))</fullName>
        <ecNumber evidence="9">1.1.1.2</ecNumber>
    </recommendedName>
</protein>
<dbReference type="InterPro" id="IPR036291">
    <property type="entry name" value="NAD(P)-bd_dom_sf"/>
</dbReference>
<keyword evidence="6 11" id="KW-0862">Zinc</keyword>
<feature type="domain" description="Enoyl reductase (ER)" evidence="12">
    <location>
        <begin position="11"/>
        <end position="350"/>
    </location>
</feature>
<dbReference type="AlphaFoldDB" id="A0AAN6JW12"/>
<evidence type="ECO:0000259" key="12">
    <source>
        <dbReference type="SMART" id="SM00829"/>
    </source>
</evidence>
<keyword evidence="14" id="KW-1185">Reference proteome</keyword>
<evidence type="ECO:0000256" key="5">
    <source>
        <dbReference type="ARBA" id="ARBA00022723"/>
    </source>
</evidence>
<evidence type="ECO:0000256" key="4">
    <source>
        <dbReference type="ARBA" id="ARBA00022553"/>
    </source>
</evidence>
<dbReference type="Pfam" id="PF08240">
    <property type="entry name" value="ADH_N"/>
    <property type="match status" value="1"/>
</dbReference>
<dbReference type="CDD" id="cd05283">
    <property type="entry name" value="CAD1"/>
    <property type="match status" value="1"/>
</dbReference>
<dbReference type="EMBL" id="JAPDMZ010000019">
    <property type="protein sequence ID" value="KAK0556160.1"/>
    <property type="molecule type" value="Genomic_DNA"/>
</dbReference>
<reference evidence="13" key="1">
    <citation type="journal article" date="2023" name="PhytoFront">
        <title>Draft Genome Resources of Seven Strains of Tilletia horrida, Causal Agent of Kernel Smut of Rice.</title>
        <authorList>
            <person name="Khanal S."/>
            <person name="Antony Babu S."/>
            <person name="Zhou X.G."/>
        </authorList>
    </citation>
    <scope>NUCLEOTIDE SEQUENCE</scope>
    <source>
        <strain evidence="13">TX6</strain>
    </source>
</reference>
<dbReference type="InterPro" id="IPR011032">
    <property type="entry name" value="GroES-like_sf"/>
</dbReference>
<keyword evidence="7" id="KW-0521">NADP</keyword>
<dbReference type="GO" id="GO:0008270">
    <property type="term" value="F:zinc ion binding"/>
    <property type="evidence" value="ECO:0007669"/>
    <property type="project" value="InterPro"/>
</dbReference>
<dbReference type="Proteomes" id="UP001176517">
    <property type="component" value="Unassembled WGS sequence"/>
</dbReference>
<dbReference type="Pfam" id="PF00107">
    <property type="entry name" value="ADH_zinc_N"/>
    <property type="match status" value="1"/>
</dbReference>
<evidence type="ECO:0000256" key="1">
    <source>
        <dbReference type="ARBA" id="ARBA00001947"/>
    </source>
</evidence>
<evidence type="ECO:0000256" key="11">
    <source>
        <dbReference type="RuleBase" id="RU361277"/>
    </source>
</evidence>
<comment type="similarity">
    <text evidence="2 11">Belongs to the zinc-containing alcohol dehydrogenase family.</text>
</comment>
<dbReference type="Gene3D" id="3.90.180.10">
    <property type="entry name" value="Medium-chain alcohol dehydrogenases, catalytic domain"/>
    <property type="match status" value="1"/>
</dbReference>
<comment type="catalytic activity">
    <reaction evidence="10">
        <text>a primary alcohol + NADP(+) = an aldehyde + NADPH + H(+)</text>
        <dbReference type="Rhea" id="RHEA:15937"/>
        <dbReference type="ChEBI" id="CHEBI:15378"/>
        <dbReference type="ChEBI" id="CHEBI:15734"/>
        <dbReference type="ChEBI" id="CHEBI:17478"/>
        <dbReference type="ChEBI" id="CHEBI:57783"/>
        <dbReference type="ChEBI" id="CHEBI:58349"/>
        <dbReference type="EC" id="1.1.1.2"/>
    </reaction>
    <physiologicalReaction direction="left-to-right" evidence="10">
        <dbReference type="Rhea" id="RHEA:15938"/>
    </physiologicalReaction>
    <physiologicalReaction direction="right-to-left" evidence="10">
        <dbReference type="Rhea" id="RHEA:15939"/>
    </physiologicalReaction>
</comment>
<evidence type="ECO:0000256" key="8">
    <source>
        <dbReference type="ARBA" id="ARBA00023002"/>
    </source>
</evidence>
<dbReference type="GO" id="GO:0006066">
    <property type="term" value="P:alcohol metabolic process"/>
    <property type="evidence" value="ECO:0007669"/>
    <property type="project" value="UniProtKB-ARBA"/>
</dbReference>
<evidence type="ECO:0000256" key="10">
    <source>
        <dbReference type="ARBA" id="ARBA00050997"/>
    </source>
</evidence>
<evidence type="ECO:0000256" key="2">
    <source>
        <dbReference type="ARBA" id="ARBA00008072"/>
    </source>
</evidence>
<evidence type="ECO:0000256" key="6">
    <source>
        <dbReference type="ARBA" id="ARBA00022833"/>
    </source>
</evidence>
<comment type="subunit">
    <text evidence="3">Homodimer.</text>
</comment>
<evidence type="ECO:0000256" key="9">
    <source>
        <dbReference type="ARBA" id="ARBA00024074"/>
    </source>
</evidence>
<evidence type="ECO:0000256" key="3">
    <source>
        <dbReference type="ARBA" id="ARBA00011738"/>
    </source>
</evidence>
<comment type="caution">
    <text evidence="13">The sequence shown here is derived from an EMBL/GenBank/DDBJ whole genome shotgun (WGS) entry which is preliminary data.</text>
</comment>
<dbReference type="SMART" id="SM00829">
    <property type="entry name" value="PKS_ER"/>
    <property type="match status" value="1"/>
</dbReference>
<comment type="cofactor">
    <cofactor evidence="1 11">
        <name>Zn(2+)</name>
        <dbReference type="ChEBI" id="CHEBI:29105"/>
    </cofactor>
</comment>